<reference evidence="2 3" key="1">
    <citation type="journal article" date="2008" name="Nature">
        <title>The genome of the model beetle and pest Tribolium castaneum.</title>
        <authorList>
            <consortium name="Tribolium Genome Sequencing Consortium"/>
            <person name="Richards S."/>
            <person name="Gibbs R.A."/>
            <person name="Weinstock G.M."/>
            <person name="Brown S.J."/>
            <person name="Denell R."/>
            <person name="Beeman R.W."/>
            <person name="Gibbs R."/>
            <person name="Beeman R.W."/>
            <person name="Brown S.J."/>
            <person name="Bucher G."/>
            <person name="Friedrich M."/>
            <person name="Grimmelikhuijzen C.J."/>
            <person name="Klingler M."/>
            <person name="Lorenzen M."/>
            <person name="Richards S."/>
            <person name="Roth S."/>
            <person name="Schroder R."/>
            <person name="Tautz D."/>
            <person name="Zdobnov E.M."/>
            <person name="Muzny D."/>
            <person name="Gibbs R.A."/>
            <person name="Weinstock G.M."/>
            <person name="Attaway T."/>
            <person name="Bell S."/>
            <person name="Buhay C.J."/>
            <person name="Chandrabose M.N."/>
            <person name="Chavez D."/>
            <person name="Clerk-Blankenburg K.P."/>
            <person name="Cree A."/>
            <person name="Dao M."/>
            <person name="Davis C."/>
            <person name="Chacko J."/>
            <person name="Dinh H."/>
            <person name="Dugan-Rocha S."/>
            <person name="Fowler G."/>
            <person name="Garner T.T."/>
            <person name="Garnes J."/>
            <person name="Gnirke A."/>
            <person name="Hawes A."/>
            <person name="Hernandez J."/>
            <person name="Hines S."/>
            <person name="Holder M."/>
            <person name="Hume J."/>
            <person name="Jhangiani S.N."/>
            <person name="Joshi V."/>
            <person name="Khan Z.M."/>
            <person name="Jackson L."/>
            <person name="Kovar C."/>
            <person name="Kowis A."/>
            <person name="Lee S."/>
            <person name="Lewis L.R."/>
            <person name="Margolis J."/>
            <person name="Morgan M."/>
            <person name="Nazareth L.V."/>
            <person name="Nguyen N."/>
            <person name="Okwuonu G."/>
            <person name="Parker D."/>
            <person name="Richards S."/>
            <person name="Ruiz S.J."/>
            <person name="Santibanez J."/>
            <person name="Savard J."/>
            <person name="Scherer S.E."/>
            <person name="Schneider B."/>
            <person name="Sodergren E."/>
            <person name="Tautz D."/>
            <person name="Vattahil S."/>
            <person name="Villasana D."/>
            <person name="White C.S."/>
            <person name="Wright R."/>
            <person name="Park Y."/>
            <person name="Beeman R.W."/>
            <person name="Lord J."/>
            <person name="Oppert B."/>
            <person name="Lorenzen M."/>
            <person name="Brown S."/>
            <person name="Wang L."/>
            <person name="Savard J."/>
            <person name="Tautz D."/>
            <person name="Richards S."/>
            <person name="Weinstock G."/>
            <person name="Gibbs R.A."/>
            <person name="Liu Y."/>
            <person name="Worley K."/>
            <person name="Weinstock G."/>
            <person name="Elsik C.G."/>
            <person name="Reese J.T."/>
            <person name="Elhaik E."/>
            <person name="Landan G."/>
            <person name="Graur D."/>
            <person name="Arensburger P."/>
            <person name="Atkinson P."/>
            <person name="Beeman R.W."/>
            <person name="Beidler J."/>
            <person name="Brown S.J."/>
            <person name="Demuth J.P."/>
            <person name="Drury D.W."/>
            <person name="Du Y.Z."/>
            <person name="Fujiwara H."/>
            <person name="Lorenzen M."/>
            <person name="Maselli V."/>
            <person name="Osanai M."/>
            <person name="Park Y."/>
            <person name="Robertson H.M."/>
            <person name="Tu Z."/>
            <person name="Wang J.J."/>
            <person name="Wang S."/>
            <person name="Richards S."/>
            <person name="Song H."/>
            <person name="Zhang L."/>
            <person name="Sodergren E."/>
            <person name="Werner D."/>
            <person name="Stanke M."/>
            <person name="Morgenstern B."/>
            <person name="Solovyev V."/>
            <person name="Kosarev P."/>
            <person name="Brown G."/>
            <person name="Chen H.C."/>
            <person name="Ermolaeva O."/>
            <person name="Hlavina W."/>
            <person name="Kapustin Y."/>
            <person name="Kiryutin B."/>
            <person name="Kitts P."/>
            <person name="Maglott D."/>
            <person name="Pruitt K."/>
            <person name="Sapojnikov V."/>
            <person name="Souvorov A."/>
            <person name="Mackey A.J."/>
            <person name="Waterhouse R.M."/>
            <person name="Wyder S."/>
            <person name="Zdobnov E.M."/>
            <person name="Zdobnov E.M."/>
            <person name="Wyder S."/>
            <person name="Kriventseva E.V."/>
            <person name="Kadowaki T."/>
            <person name="Bork P."/>
            <person name="Aranda M."/>
            <person name="Bao R."/>
            <person name="Beermann A."/>
            <person name="Berns N."/>
            <person name="Bolognesi R."/>
            <person name="Bonneton F."/>
            <person name="Bopp D."/>
            <person name="Brown S.J."/>
            <person name="Bucher G."/>
            <person name="Butts T."/>
            <person name="Chaumot A."/>
            <person name="Denell R.E."/>
            <person name="Ferrier D.E."/>
            <person name="Friedrich M."/>
            <person name="Gordon C.M."/>
            <person name="Jindra M."/>
            <person name="Klingler M."/>
            <person name="Lan Q."/>
            <person name="Lattorff H.M."/>
            <person name="Laudet V."/>
            <person name="von Levetsow C."/>
            <person name="Liu Z."/>
            <person name="Lutz R."/>
            <person name="Lynch J.A."/>
            <person name="da Fonseca R.N."/>
            <person name="Posnien N."/>
            <person name="Reuter R."/>
            <person name="Roth S."/>
            <person name="Savard J."/>
            <person name="Schinko J.B."/>
            <person name="Schmitt C."/>
            <person name="Schoppmeier M."/>
            <person name="Schroder R."/>
            <person name="Shippy T.D."/>
            <person name="Simonnet F."/>
            <person name="Marques-Souza H."/>
            <person name="Tautz D."/>
            <person name="Tomoyasu Y."/>
            <person name="Trauner J."/>
            <person name="Van der Zee M."/>
            <person name="Vervoort M."/>
            <person name="Wittkopp N."/>
            <person name="Wimmer E.A."/>
            <person name="Yang X."/>
            <person name="Jones A.K."/>
            <person name="Sattelle D.B."/>
            <person name="Ebert P.R."/>
            <person name="Nelson D."/>
            <person name="Scott J.G."/>
            <person name="Beeman R.W."/>
            <person name="Muthukrishnan S."/>
            <person name="Kramer K.J."/>
            <person name="Arakane Y."/>
            <person name="Beeman R.W."/>
            <person name="Zhu Q."/>
            <person name="Hogenkamp D."/>
            <person name="Dixit R."/>
            <person name="Oppert B."/>
            <person name="Jiang H."/>
            <person name="Zou Z."/>
            <person name="Marshall J."/>
            <person name="Elpidina E."/>
            <person name="Vinokurov K."/>
            <person name="Oppert C."/>
            <person name="Zou Z."/>
            <person name="Evans J."/>
            <person name="Lu Z."/>
            <person name="Zhao P."/>
            <person name="Sumathipala N."/>
            <person name="Altincicek B."/>
            <person name="Vilcinskas A."/>
            <person name="Williams M."/>
            <person name="Hultmark D."/>
            <person name="Hetru C."/>
            <person name="Jiang H."/>
            <person name="Grimmelikhuijzen C.J."/>
            <person name="Hauser F."/>
            <person name="Cazzamali G."/>
            <person name="Williamson M."/>
            <person name="Park Y."/>
            <person name="Li B."/>
            <person name="Tanaka Y."/>
            <person name="Predel R."/>
            <person name="Neupert S."/>
            <person name="Schachtner J."/>
            <person name="Verleyen P."/>
            <person name="Raible F."/>
            <person name="Bork P."/>
            <person name="Friedrich M."/>
            <person name="Walden K.K."/>
            <person name="Robertson H.M."/>
            <person name="Angeli S."/>
            <person name="Foret S."/>
            <person name="Bucher G."/>
            <person name="Schuetz S."/>
            <person name="Maleszka R."/>
            <person name="Wimmer E.A."/>
            <person name="Beeman R.W."/>
            <person name="Lorenzen M."/>
            <person name="Tomoyasu Y."/>
            <person name="Miller S.C."/>
            <person name="Grossmann D."/>
            <person name="Bucher G."/>
        </authorList>
    </citation>
    <scope>NUCLEOTIDE SEQUENCE [LARGE SCALE GENOMIC DNA]</scope>
    <source>
        <strain evidence="2 3">Georgia GA2</strain>
    </source>
</reference>
<evidence type="ECO:0000256" key="1">
    <source>
        <dbReference type="SAM" id="SignalP"/>
    </source>
</evidence>
<proteinExistence type="predicted"/>
<feature type="signal peptide" evidence="1">
    <location>
        <begin position="1"/>
        <end position="23"/>
    </location>
</feature>
<dbReference type="AlphaFoldDB" id="A0A139WEK2"/>
<dbReference type="EMBL" id="KQ971354">
    <property type="protein sequence ID" value="KYB26285.1"/>
    <property type="molecule type" value="Genomic_DNA"/>
</dbReference>
<sequence>MGIEKWPLFLFIFFLHFFNAAEAQDSTAFPQAHIFRFKVAVGLFTAELTSINCDLNVTESMYIRVKPPRKLPSLYSADEIYCCRPKVILYGQQPDKAR</sequence>
<dbReference type="Proteomes" id="UP000007266">
    <property type="component" value="Linkage group 7"/>
</dbReference>
<dbReference type="InParanoid" id="A0A139WEK2"/>
<feature type="chain" id="PRO_5007299829" evidence="1">
    <location>
        <begin position="24"/>
        <end position="98"/>
    </location>
</feature>
<organism evidence="2 3">
    <name type="scientific">Tribolium castaneum</name>
    <name type="common">Red flour beetle</name>
    <dbReference type="NCBI Taxonomy" id="7070"/>
    <lineage>
        <taxon>Eukaryota</taxon>
        <taxon>Metazoa</taxon>
        <taxon>Ecdysozoa</taxon>
        <taxon>Arthropoda</taxon>
        <taxon>Hexapoda</taxon>
        <taxon>Insecta</taxon>
        <taxon>Pterygota</taxon>
        <taxon>Neoptera</taxon>
        <taxon>Endopterygota</taxon>
        <taxon>Coleoptera</taxon>
        <taxon>Polyphaga</taxon>
        <taxon>Cucujiformia</taxon>
        <taxon>Tenebrionidae</taxon>
        <taxon>Tenebrionidae incertae sedis</taxon>
        <taxon>Tribolium</taxon>
    </lineage>
</organism>
<keyword evidence="3" id="KW-1185">Reference proteome</keyword>
<reference evidence="2 3" key="2">
    <citation type="journal article" date="2010" name="Nucleic Acids Res.">
        <title>BeetleBase in 2010: revisions to provide comprehensive genomic information for Tribolium castaneum.</title>
        <authorList>
            <person name="Kim H.S."/>
            <person name="Murphy T."/>
            <person name="Xia J."/>
            <person name="Caragea D."/>
            <person name="Park Y."/>
            <person name="Beeman R.W."/>
            <person name="Lorenzen M.D."/>
            <person name="Butcher S."/>
            <person name="Manak J.R."/>
            <person name="Brown S.J."/>
        </authorList>
    </citation>
    <scope>GENOME REANNOTATION</scope>
    <source>
        <strain evidence="2 3">Georgia GA2</strain>
    </source>
</reference>
<gene>
    <name evidence="2" type="primary">AUGUSTUS-3.0.2_33697</name>
    <name evidence="2" type="ORF">TcasGA2_TC033697</name>
</gene>
<evidence type="ECO:0000313" key="3">
    <source>
        <dbReference type="Proteomes" id="UP000007266"/>
    </source>
</evidence>
<protein>
    <submittedName>
        <fullName evidence="2">Uncharacterized protein</fullName>
    </submittedName>
</protein>
<keyword evidence="1" id="KW-0732">Signal</keyword>
<name>A0A139WEK2_TRICA</name>
<accession>A0A139WEK2</accession>
<evidence type="ECO:0000313" key="2">
    <source>
        <dbReference type="EMBL" id="KYB26285.1"/>
    </source>
</evidence>